<dbReference type="Pfam" id="PF00019">
    <property type="entry name" value="TGF_beta"/>
    <property type="match status" value="1"/>
</dbReference>
<dbReference type="Gene3D" id="2.60.120.970">
    <property type="match status" value="1"/>
</dbReference>
<evidence type="ECO:0000256" key="5">
    <source>
        <dbReference type="ARBA" id="ARBA00023030"/>
    </source>
</evidence>
<evidence type="ECO:0000313" key="11">
    <source>
        <dbReference type="Proteomes" id="UP000319801"/>
    </source>
</evidence>
<dbReference type="PROSITE" id="PS00250">
    <property type="entry name" value="TGF_BETA_1"/>
    <property type="match status" value="1"/>
</dbReference>
<dbReference type="InterPro" id="IPR001111">
    <property type="entry name" value="TGF-b_propeptide"/>
</dbReference>
<dbReference type="PANTHER" id="PTHR11848">
    <property type="entry name" value="TGF-BETA FAMILY"/>
    <property type="match status" value="1"/>
</dbReference>
<dbReference type="Gene3D" id="2.10.90.10">
    <property type="entry name" value="Cystine-knot cytokines"/>
    <property type="match status" value="1"/>
</dbReference>
<dbReference type="OrthoDB" id="5987191at2759"/>
<evidence type="ECO:0000256" key="8">
    <source>
        <dbReference type="RuleBase" id="RU000354"/>
    </source>
</evidence>
<dbReference type="GO" id="GO:0005125">
    <property type="term" value="F:cytokine activity"/>
    <property type="evidence" value="ECO:0007669"/>
    <property type="project" value="TreeGrafter"/>
</dbReference>
<evidence type="ECO:0000256" key="7">
    <source>
        <dbReference type="ARBA" id="ARBA00023180"/>
    </source>
</evidence>
<dbReference type="GO" id="GO:0072359">
    <property type="term" value="P:circulatory system development"/>
    <property type="evidence" value="ECO:0007669"/>
    <property type="project" value="UniProtKB-ARBA"/>
</dbReference>
<gene>
    <name evidence="10" type="ORF">Baya_0470</name>
</gene>
<sequence length="384" mass="43693">MHSKPLTLGMVFLRSPYFLKIRALWVALFCVLSADGSEALVARVITNVSTQRTGKDVFQVRKFERQVTPKKAPRFMLELYEEHLRNPAILQGNIVRSFAAQSNGAFHFFNLTLLGQREVIIKAEFRWFRRARADNHLYRVDLYEVLDSRVEPRRGNLILSRLLSVYSKGWEVFNITQTVAKWILNSSTNNGILVVSTLTLEHWMETFVGHARDMRFERYGAYLVIYSDDGQRRSSGEEVSISGRITDFPFEFLEYKSSLQAAVRGHRSRHKRAAGNKHAVTCQRTPLYVDFVKLGWSGWIISPSGYNAFHCSGSCPFPLSGSLRATNHAIVQSLVNTLKLSNKVGRPCCVPDTLQPISLLYFDDEENVVLKQYDDMVAGSCGCH</sequence>
<dbReference type="EMBL" id="VCAZ01000002">
    <property type="protein sequence ID" value="TSK14487.1"/>
    <property type="molecule type" value="Genomic_DNA"/>
</dbReference>
<comment type="similarity">
    <text evidence="2 8">Belongs to the TGF-beta family.</text>
</comment>
<dbReference type="GO" id="GO:0005615">
    <property type="term" value="C:extracellular space"/>
    <property type="evidence" value="ECO:0007669"/>
    <property type="project" value="TreeGrafter"/>
</dbReference>
<evidence type="ECO:0000256" key="1">
    <source>
        <dbReference type="ARBA" id="ARBA00004613"/>
    </source>
</evidence>
<dbReference type="PANTHER" id="PTHR11848:SF277">
    <property type="entry name" value="TGF-BETA FAMILY PROFILE DOMAIN-CONTAINING PROTEIN"/>
    <property type="match status" value="1"/>
</dbReference>
<dbReference type="SMART" id="SM00204">
    <property type="entry name" value="TGFB"/>
    <property type="match status" value="1"/>
</dbReference>
<dbReference type="InterPro" id="IPR017948">
    <property type="entry name" value="TGFb_CS"/>
</dbReference>
<dbReference type="InterPro" id="IPR001839">
    <property type="entry name" value="TGF-b_C"/>
</dbReference>
<dbReference type="Pfam" id="PF00688">
    <property type="entry name" value="TGFb_propeptide"/>
    <property type="match status" value="1"/>
</dbReference>
<dbReference type="InterPro" id="IPR015615">
    <property type="entry name" value="TGF-beta-rel"/>
</dbReference>
<dbReference type="SUPFAM" id="SSF57501">
    <property type="entry name" value="Cystine-knot cytokines"/>
    <property type="match status" value="1"/>
</dbReference>
<evidence type="ECO:0000256" key="3">
    <source>
        <dbReference type="ARBA" id="ARBA00022525"/>
    </source>
</evidence>
<dbReference type="InterPro" id="IPR029034">
    <property type="entry name" value="Cystine-knot_cytokine"/>
</dbReference>
<dbReference type="FunFam" id="2.10.90.10:FF:000001">
    <property type="entry name" value="Bone morphogenetic protein 4"/>
    <property type="match status" value="1"/>
</dbReference>
<reference evidence="10 11" key="1">
    <citation type="journal article" date="2019" name="Genome Biol. Evol.">
        <title>Whole-Genome Sequencing of the Giant Devil Catfish, Bagarius yarrelli.</title>
        <authorList>
            <person name="Jiang W."/>
            <person name="Lv Y."/>
            <person name="Cheng L."/>
            <person name="Yang K."/>
            <person name="Chao B."/>
            <person name="Wang X."/>
            <person name="Li Y."/>
            <person name="Pan X."/>
            <person name="You X."/>
            <person name="Zhang Y."/>
            <person name="Yang J."/>
            <person name="Li J."/>
            <person name="Zhang X."/>
            <person name="Liu S."/>
            <person name="Sun C."/>
            <person name="Yang J."/>
            <person name="Shi Q."/>
        </authorList>
    </citation>
    <scope>NUCLEOTIDE SEQUENCE [LARGE SCALE GENOMIC DNA]</scope>
    <source>
        <strain evidence="10">JWS20170419001</strain>
        <tissue evidence="10">Muscle</tissue>
    </source>
</reference>
<organism evidence="10 11">
    <name type="scientific">Bagarius yarrelli</name>
    <name type="common">Goonch</name>
    <name type="synonym">Bagrus yarrelli</name>
    <dbReference type="NCBI Taxonomy" id="175774"/>
    <lineage>
        <taxon>Eukaryota</taxon>
        <taxon>Metazoa</taxon>
        <taxon>Chordata</taxon>
        <taxon>Craniata</taxon>
        <taxon>Vertebrata</taxon>
        <taxon>Euteleostomi</taxon>
        <taxon>Actinopterygii</taxon>
        <taxon>Neopterygii</taxon>
        <taxon>Teleostei</taxon>
        <taxon>Ostariophysi</taxon>
        <taxon>Siluriformes</taxon>
        <taxon>Sisoridae</taxon>
        <taxon>Sisorinae</taxon>
        <taxon>Bagarius</taxon>
    </lineage>
</organism>
<evidence type="ECO:0000256" key="4">
    <source>
        <dbReference type="ARBA" id="ARBA00022729"/>
    </source>
</evidence>
<protein>
    <submittedName>
        <fullName evidence="10">Bone morphogenetic protein 2-A</fullName>
    </submittedName>
</protein>
<keyword evidence="5 8" id="KW-0339">Growth factor</keyword>
<dbReference type="PROSITE" id="PS51362">
    <property type="entry name" value="TGF_BETA_2"/>
    <property type="match status" value="1"/>
</dbReference>
<evidence type="ECO:0000259" key="9">
    <source>
        <dbReference type="PROSITE" id="PS51362"/>
    </source>
</evidence>
<feature type="domain" description="TGF-beta family profile" evidence="9">
    <location>
        <begin position="269"/>
        <end position="384"/>
    </location>
</feature>
<keyword evidence="11" id="KW-1185">Reference proteome</keyword>
<evidence type="ECO:0000256" key="6">
    <source>
        <dbReference type="ARBA" id="ARBA00023157"/>
    </source>
</evidence>
<comment type="caution">
    <text evidence="10">The sequence shown here is derived from an EMBL/GenBank/DDBJ whole genome shotgun (WGS) entry which is preliminary data.</text>
</comment>
<keyword evidence="7" id="KW-0325">Glycoprotein</keyword>
<evidence type="ECO:0000256" key="2">
    <source>
        <dbReference type="ARBA" id="ARBA00006656"/>
    </source>
</evidence>
<dbReference type="GO" id="GO:0035239">
    <property type="term" value="P:tube morphogenesis"/>
    <property type="evidence" value="ECO:0007669"/>
    <property type="project" value="UniProtKB-ARBA"/>
</dbReference>
<name>A0A556TID6_BAGYA</name>
<proteinExistence type="inferred from homology"/>
<accession>A0A556TID6</accession>
<comment type="subcellular location">
    <subcellularLocation>
        <location evidence="1">Secreted</location>
    </subcellularLocation>
</comment>
<evidence type="ECO:0000313" key="10">
    <source>
        <dbReference type="EMBL" id="TSK14487.1"/>
    </source>
</evidence>
<dbReference type="AlphaFoldDB" id="A0A556TID6"/>
<dbReference type="Proteomes" id="UP000319801">
    <property type="component" value="Unassembled WGS sequence"/>
</dbReference>
<dbReference type="CDD" id="cd13765">
    <property type="entry name" value="TGF_beta_ADMP"/>
    <property type="match status" value="1"/>
</dbReference>
<dbReference type="GO" id="GO:0008083">
    <property type="term" value="F:growth factor activity"/>
    <property type="evidence" value="ECO:0007669"/>
    <property type="project" value="UniProtKB-KW"/>
</dbReference>
<keyword evidence="3" id="KW-0964">Secreted</keyword>
<keyword evidence="4" id="KW-0732">Signal</keyword>
<keyword evidence="6" id="KW-1015">Disulfide bond</keyword>